<keyword evidence="11" id="KW-0333">Golgi apparatus</keyword>
<dbReference type="InterPro" id="IPR000602">
    <property type="entry name" value="Glyco_hydro_38_N"/>
</dbReference>
<evidence type="ECO:0000256" key="15">
    <source>
        <dbReference type="ARBA" id="ARBA00059516"/>
    </source>
</evidence>
<evidence type="ECO:0000256" key="12">
    <source>
        <dbReference type="ARBA" id="ARBA00023136"/>
    </source>
</evidence>
<dbReference type="InterPro" id="IPR011013">
    <property type="entry name" value="Gal_mutarotase_sf_dom"/>
</dbReference>
<dbReference type="InterPro" id="IPR013780">
    <property type="entry name" value="Glyco_hydro_b"/>
</dbReference>
<keyword evidence="13" id="KW-1015">Disulfide bond</keyword>
<evidence type="ECO:0000256" key="9">
    <source>
        <dbReference type="ARBA" id="ARBA00022968"/>
    </source>
</evidence>
<dbReference type="Pfam" id="PF09261">
    <property type="entry name" value="Alpha-mann_mid"/>
    <property type="match status" value="1"/>
</dbReference>
<name>A0A7R9AEB8_9CRUS</name>
<evidence type="ECO:0000256" key="17">
    <source>
        <dbReference type="RuleBase" id="RU361199"/>
    </source>
</evidence>
<dbReference type="GO" id="GO:0006013">
    <property type="term" value="P:mannose metabolic process"/>
    <property type="evidence" value="ECO:0007669"/>
    <property type="project" value="InterPro"/>
</dbReference>
<evidence type="ECO:0000256" key="4">
    <source>
        <dbReference type="ARBA" id="ARBA00011748"/>
    </source>
</evidence>
<dbReference type="AlphaFoldDB" id="A0A7R9AEB8"/>
<dbReference type="GO" id="GO:0046872">
    <property type="term" value="F:metal ion binding"/>
    <property type="evidence" value="ECO:0007669"/>
    <property type="project" value="UniProtKB-KW"/>
</dbReference>
<evidence type="ECO:0000313" key="22">
    <source>
        <dbReference type="Proteomes" id="UP000677054"/>
    </source>
</evidence>
<evidence type="ECO:0000256" key="8">
    <source>
        <dbReference type="ARBA" id="ARBA00022833"/>
    </source>
</evidence>
<comment type="subcellular location">
    <subcellularLocation>
        <location evidence="1">Golgi apparatus membrane</location>
        <topology evidence="1">Single-pass type II membrane protein</topology>
    </subcellularLocation>
</comment>
<evidence type="ECO:0000256" key="16">
    <source>
        <dbReference type="ARBA" id="ARBA00093232"/>
    </source>
</evidence>
<comment type="function">
    <text evidence="15">Catalyzes the first committed step in the biosynthesis of complex N-glycans. It controls conversion of high mannose to complex N-glycans; the final hydrolytic step in the N-glycan maturation pathway.</text>
</comment>
<dbReference type="CDD" id="cd10809">
    <property type="entry name" value="GH38N_AMII_GMII_SfManIII_like"/>
    <property type="match status" value="1"/>
</dbReference>
<dbReference type="EMBL" id="LR904240">
    <property type="protein sequence ID" value="CAD7252687.1"/>
    <property type="molecule type" value="Genomic_DNA"/>
</dbReference>
<keyword evidence="7 17" id="KW-0378">Hydrolase</keyword>
<dbReference type="InterPro" id="IPR027291">
    <property type="entry name" value="Glyco_hydro_38_N_sf"/>
</dbReference>
<keyword evidence="6 17" id="KW-0479">Metal-binding</keyword>
<dbReference type="InterPro" id="IPR028995">
    <property type="entry name" value="Glyco_hydro_57/38_cen_sf"/>
</dbReference>
<dbReference type="GO" id="GO:0004572">
    <property type="term" value="F:mannosyl-oligosaccharide 1,3-1,6-alpha-mannosidase activity"/>
    <property type="evidence" value="ECO:0007669"/>
    <property type="project" value="UniProtKB-EC"/>
</dbReference>
<dbReference type="OrthoDB" id="10261055at2759"/>
<feature type="coiled-coil region" evidence="18">
    <location>
        <begin position="12"/>
        <end position="39"/>
    </location>
</feature>
<dbReference type="EMBL" id="CAJPEV010004723">
    <property type="protein sequence ID" value="CAG0902213.1"/>
    <property type="molecule type" value="Genomic_DNA"/>
</dbReference>
<comment type="pathway">
    <text evidence="2">Protein modification; protein glycosylation.</text>
</comment>
<evidence type="ECO:0000256" key="19">
    <source>
        <dbReference type="SAM" id="MobiDB-lite"/>
    </source>
</evidence>
<evidence type="ECO:0000256" key="2">
    <source>
        <dbReference type="ARBA" id="ARBA00004922"/>
    </source>
</evidence>
<proteinExistence type="inferred from homology"/>
<dbReference type="Gene3D" id="2.60.40.1180">
    <property type="entry name" value="Golgi alpha-mannosidase II"/>
    <property type="match status" value="1"/>
</dbReference>
<comment type="similarity">
    <text evidence="3 17">Belongs to the glycosyl hydrolase 38 family.</text>
</comment>
<keyword evidence="14 17" id="KW-0326">Glycosidase</keyword>
<feature type="compositionally biased region" description="Polar residues" evidence="19">
    <location>
        <begin position="61"/>
        <end position="70"/>
    </location>
</feature>
<dbReference type="Gene3D" id="3.20.110.10">
    <property type="entry name" value="Glycoside hydrolase 38, N terminal domain"/>
    <property type="match status" value="1"/>
</dbReference>
<evidence type="ECO:0000256" key="3">
    <source>
        <dbReference type="ARBA" id="ARBA00009792"/>
    </source>
</evidence>
<dbReference type="GO" id="GO:0030246">
    <property type="term" value="F:carbohydrate binding"/>
    <property type="evidence" value="ECO:0007669"/>
    <property type="project" value="InterPro"/>
</dbReference>
<dbReference type="EC" id="3.2.1.-" evidence="17"/>
<keyword evidence="8 17" id="KW-0862">Zinc</keyword>
<evidence type="ECO:0000256" key="18">
    <source>
        <dbReference type="SAM" id="Coils"/>
    </source>
</evidence>
<keyword evidence="12" id="KW-0472">Membrane</keyword>
<evidence type="ECO:0000256" key="1">
    <source>
        <dbReference type="ARBA" id="ARBA00004323"/>
    </source>
</evidence>
<evidence type="ECO:0000256" key="6">
    <source>
        <dbReference type="ARBA" id="ARBA00022723"/>
    </source>
</evidence>
<reference evidence="21" key="1">
    <citation type="submission" date="2020-11" db="EMBL/GenBank/DDBJ databases">
        <authorList>
            <person name="Tran Van P."/>
        </authorList>
    </citation>
    <scope>NUCLEOTIDE SEQUENCE</scope>
</reference>
<dbReference type="Proteomes" id="UP000677054">
    <property type="component" value="Unassembled WGS sequence"/>
</dbReference>
<dbReference type="PANTHER" id="PTHR11607:SF3">
    <property type="entry name" value="LYSOSOMAL ALPHA-MANNOSIDASE"/>
    <property type="match status" value="1"/>
</dbReference>
<dbReference type="SUPFAM" id="SSF74650">
    <property type="entry name" value="Galactose mutarotase-like"/>
    <property type="match status" value="1"/>
</dbReference>
<keyword evidence="5" id="KW-0812">Transmembrane</keyword>
<evidence type="ECO:0000256" key="11">
    <source>
        <dbReference type="ARBA" id="ARBA00023034"/>
    </source>
</evidence>
<dbReference type="InterPro" id="IPR011682">
    <property type="entry name" value="Glyco_hydro_38_C"/>
</dbReference>
<dbReference type="FunFam" id="1.20.1270.50:FF:000001">
    <property type="entry name" value="Alpha-mannosidase"/>
    <property type="match status" value="1"/>
</dbReference>
<comment type="subunit">
    <text evidence="4">Homodimer; disulfide-linked.</text>
</comment>
<evidence type="ECO:0000256" key="5">
    <source>
        <dbReference type="ARBA" id="ARBA00022692"/>
    </source>
</evidence>
<keyword evidence="18" id="KW-0175">Coiled coil</keyword>
<accession>A0A7R9AEB8</accession>
<evidence type="ECO:0000256" key="14">
    <source>
        <dbReference type="ARBA" id="ARBA00023295"/>
    </source>
</evidence>
<comment type="cofactor">
    <cofactor evidence="17">
        <name>Zn(2+)</name>
        <dbReference type="ChEBI" id="CHEBI:29105"/>
    </cofactor>
    <text evidence="17">Binds 1 zinc ion per subunit.</text>
</comment>
<dbReference type="FunFam" id="2.70.98.30:FF:000002">
    <property type="entry name" value="Alpha-mannosidase"/>
    <property type="match status" value="1"/>
</dbReference>
<dbReference type="GO" id="GO:0006491">
    <property type="term" value="P:N-glycan processing"/>
    <property type="evidence" value="ECO:0007669"/>
    <property type="project" value="TreeGrafter"/>
</dbReference>
<dbReference type="SMART" id="SM00872">
    <property type="entry name" value="Alpha-mann_mid"/>
    <property type="match status" value="1"/>
</dbReference>
<gene>
    <name evidence="21" type="ORF">DSTB1V02_LOCUS12443</name>
</gene>
<dbReference type="InterPro" id="IPR015341">
    <property type="entry name" value="Glyco_hydro_38_cen"/>
</dbReference>
<dbReference type="FunFam" id="3.20.110.10:FF:000003">
    <property type="entry name" value="Alpha-mannosidase"/>
    <property type="match status" value="1"/>
</dbReference>
<evidence type="ECO:0000256" key="10">
    <source>
        <dbReference type="ARBA" id="ARBA00022989"/>
    </source>
</evidence>
<evidence type="ECO:0000256" key="7">
    <source>
        <dbReference type="ARBA" id="ARBA00022801"/>
    </source>
</evidence>
<dbReference type="InterPro" id="IPR037094">
    <property type="entry name" value="Glyco_hydro_38_cen_sf"/>
</dbReference>
<evidence type="ECO:0000259" key="20">
    <source>
        <dbReference type="SMART" id="SM00872"/>
    </source>
</evidence>
<sequence length="1094" mass="123866">MRIRENSFLQEIIDLMKKLDRVDERMKRYESDVRSLQSQIPELLKIGDSGSIFPGQDKDTGTASGTGNQESPEAFAADIAEGECSFARDDPSALLDLYRQIPFDNPDGGVWKQGWDLQYNASQWKTKTLRVFVVPHSHNDPGWIKTFEEYFQTQTLGILDSMAAKLEEHKEMTMIWAEVSFFSLWWNQASDAQKQQIISHVSNKKLEFVLGGWVMNDEANTHYFAMIQQMIEGHEWLANHLGIMPKNGWAIDPFGLSPTMAYLLRRMGFTAMVIQRVHYAVKKQLALKKQLEFRWQQAWDFVTSAVHVNREPCLADSEGKDGILTHLMPFYSYDVPHTCGPDPKVCCQFDFARTATRFGCPWRVNPTAVSPANVKEKAGLLLDQYRKKAQLFRTNTLLVQLGDDFRYATPQEWDLQFSNYQKIFEYFASHPELHVQVRKGCLRVVAQFGTLEDYFTALSDEIQEEDLPSLSGDFFTYNDRGDHYWSGYYTSRPFHKHLDRVLEHHLRGAEILYSLALAHAGSTVPDWMEKVLPGLVEARRSIALFQHHDGITGTGRDHVVMDYAQKLLAAFNKLSGIIASCSDYLLRKDREHFDGKALLQLDEARSEVSLPKYKVLDSEAVTPDLGATVVLFNPLVHRRREIVAIRTLTPDVSVYKAVEDELEEVEIQISPVFEKEDGFTISFLADLPPLSLGTYHFKTSPEANEDGMAMATISVMNYEPVPDTLYIHLKEEGLDVDVKIEFVHYGTSATADRNSGAYLFLPQGPARPVVIDEGTPVTVVRGPHMSSVTVTARDFQHTVTLKTSPGLDGLGLEINNLVDIKLNMDYELAMRISSNIKSGNTFYTDLNGFQVLKRETLLDKIPIQGNFYPMPTMAFVEDPDYRLTLLTRQPLGVGSLASGQLEVMQDRRFSRDDNRGLGQGVKDNRPTRLSFSLLLEKRVSGEVPISEEQVMGFPSLSAQLASQSLIYPIFRLLPTSPTVVPRHVTYAPMQNEDALPCDIHMVNLRTMIHETPLKPSNASAIILHRLGFNCDFKSPPVKCSTKHGQVDLNEVFPHVFQSEAQEASLSLMYRGEPFNKATPISLDPMEIYSVLLFR</sequence>
<dbReference type="SUPFAM" id="SSF88713">
    <property type="entry name" value="Glycoside hydrolase/deacetylase"/>
    <property type="match status" value="1"/>
</dbReference>
<dbReference type="Pfam" id="PF01074">
    <property type="entry name" value="Glyco_hydro_38N"/>
    <property type="match status" value="1"/>
</dbReference>
<evidence type="ECO:0000256" key="13">
    <source>
        <dbReference type="ARBA" id="ARBA00023157"/>
    </source>
</evidence>
<dbReference type="SUPFAM" id="SSF88688">
    <property type="entry name" value="Families 57/38 glycoside transferase middle domain"/>
    <property type="match status" value="1"/>
</dbReference>
<dbReference type="InterPro" id="IPR011330">
    <property type="entry name" value="Glyco_hydro/deAcase_b/a-brl"/>
</dbReference>
<dbReference type="InterPro" id="IPR050843">
    <property type="entry name" value="Glycosyl_Hydrlase_38"/>
</dbReference>
<dbReference type="PANTHER" id="PTHR11607">
    <property type="entry name" value="ALPHA-MANNOSIDASE"/>
    <property type="match status" value="1"/>
</dbReference>
<comment type="catalytic activity">
    <reaction evidence="16">
        <text>N(4)-{beta-D-GlcNAc-(1-&gt;2)-alpha-D-Man-(1-&gt;3)-[alpha-D-Man-(1-&gt;3)-[alpha-D-Man-(1-&gt;6)]-alpha-D-Man-(1-&gt;6)]-beta-D-Man-(1-&gt;4)-beta-D-GlcNAc-(1-&gt;4)-beta-D-GlcNAc}-L-asparaginyl-[protein] + 2 H2O = 2 alpha-D-mannopyranose + an N(4)-{beta-D-GlcNAc-(1-&gt;2)-alpha-D-Man-(1-&gt;3)-[alpha-D-Man-(1-&gt;6)]-beta-D-Man-(1-&gt;4)-beta-D-GlcNAc-(1-&gt;4)-beta-D-GlcNAc}-L-asparaginyl-[protein]</text>
        <dbReference type="Rhea" id="RHEA:56052"/>
        <dbReference type="Rhea" id="RHEA-COMP:14368"/>
        <dbReference type="Rhea" id="RHEA-COMP:14369"/>
        <dbReference type="ChEBI" id="CHEBI:15377"/>
        <dbReference type="ChEBI" id="CHEBI:28729"/>
        <dbReference type="ChEBI" id="CHEBI:60615"/>
        <dbReference type="ChEBI" id="CHEBI:60625"/>
        <dbReference type="EC" id="3.2.1.114"/>
    </reaction>
</comment>
<protein>
    <recommendedName>
        <fullName evidence="17">Alpha-mannosidase</fullName>
        <ecNumber evidence="17">3.2.1.-</ecNumber>
    </recommendedName>
</protein>
<organism evidence="21">
    <name type="scientific">Darwinula stevensoni</name>
    <dbReference type="NCBI Taxonomy" id="69355"/>
    <lineage>
        <taxon>Eukaryota</taxon>
        <taxon>Metazoa</taxon>
        <taxon>Ecdysozoa</taxon>
        <taxon>Arthropoda</taxon>
        <taxon>Crustacea</taxon>
        <taxon>Oligostraca</taxon>
        <taxon>Ostracoda</taxon>
        <taxon>Podocopa</taxon>
        <taxon>Podocopida</taxon>
        <taxon>Darwinulocopina</taxon>
        <taxon>Darwinuloidea</taxon>
        <taxon>Darwinulidae</taxon>
        <taxon>Darwinula</taxon>
    </lineage>
</organism>
<dbReference type="Gene3D" id="2.70.98.30">
    <property type="entry name" value="Golgi alpha-mannosidase II, domain 4"/>
    <property type="match status" value="1"/>
</dbReference>
<keyword evidence="10" id="KW-1133">Transmembrane helix</keyword>
<keyword evidence="22" id="KW-1185">Reference proteome</keyword>
<keyword evidence="9" id="KW-0735">Signal-anchor</keyword>
<dbReference type="Gene3D" id="1.20.1270.50">
    <property type="entry name" value="Glycoside hydrolase family 38, central domain"/>
    <property type="match status" value="1"/>
</dbReference>
<feature type="region of interest" description="Disordered" evidence="19">
    <location>
        <begin position="47"/>
        <end position="70"/>
    </location>
</feature>
<evidence type="ECO:0000313" key="21">
    <source>
        <dbReference type="EMBL" id="CAD7252687.1"/>
    </source>
</evidence>
<feature type="domain" description="Glycoside hydrolase family 38 central" evidence="20">
    <location>
        <begin position="483"/>
        <end position="567"/>
    </location>
</feature>
<dbReference type="Pfam" id="PF07748">
    <property type="entry name" value="Glyco_hydro_38C"/>
    <property type="match status" value="1"/>
</dbReference>
<dbReference type="GO" id="GO:0000139">
    <property type="term" value="C:Golgi membrane"/>
    <property type="evidence" value="ECO:0007669"/>
    <property type="project" value="UniProtKB-SubCell"/>
</dbReference>